<sequence length="91" mass="10446">MFLHSVSLLAVFLLAVFLLAVFLPPASERVSRESLCFLLELRTSEDTRMTSRPALVLCLCGVFTCAGEWKLQLNQRRRRRSVSEEQEEICQ</sequence>
<gene>
    <name evidence="3" type="ORF">FQA47_014492</name>
</gene>
<dbReference type="Proteomes" id="UP000646548">
    <property type="component" value="Unassembled WGS sequence"/>
</dbReference>
<keyword evidence="1" id="KW-1133">Transmembrane helix</keyword>
<organism evidence="3 4">
    <name type="scientific">Oryzias melastigma</name>
    <name type="common">Marine medaka</name>
    <dbReference type="NCBI Taxonomy" id="30732"/>
    <lineage>
        <taxon>Eukaryota</taxon>
        <taxon>Metazoa</taxon>
        <taxon>Chordata</taxon>
        <taxon>Craniata</taxon>
        <taxon>Vertebrata</taxon>
        <taxon>Euteleostomi</taxon>
        <taxon>Actinopterygii</taxon>
        <taxon>Neopterygii</taxon>
        <taxon>Teleostei</taxon>
        <taxon>Neoteleostei</taxon>
        <taxon>Acanthomorphata</taxon>
        <taxon>Ovalentaria</taxon>
        <taxon>Atherinomorphae</taxon>
        <taxon>Beloniformes</taxon>
        <taxon>Adrianichthyidae</taxon>
        <taxon>Oryziinae</taxon>
        <taxon>Oryzias</taxon>
    </lineage>
</organism>
<keyword evidence="1" id="KW-0472">Membrane</keyword>
<evidence type="ECO:0000256" key="1">
    <source>
        <dbReference type="SAM" id="Phobius"/>
    </source>
</evidence>
<proteinExistence type="predicted"/>
<feature type="signal peptide" evidence="2">
    <location>
        <begin position="1"/>
        <end position="28"/>
    </location>
</feature>
<keyword evidence="1" id="KW-0812">Transmembrane</keyword>
<evidence type="ECO:0000256" key="2">
    <source>
        <dbReference type="SAM" id="SignalP"/>
    </source>
</evidence>
<accession>A0A834FPS7</accession>
<dbReference type="AlphaFoldDB" id="A0A834FPS7"/>
<name>A0A834FPS7_ORYME</name>
<evidence type="ECO:0000313" key="4">
    <source>
        <dbReference type="Proteomes" id="UP000646548"/>
    </source>
</evidence>
<keyword evidence="2" id="KW-0732">Signal</keyword>
<feature type="transmembrane region" description="Helical" evidence="1">
    <location>
        <begin position="53"/>
        <end position="71"/>
    </location>
</feature>
<reference evidence="3" key="1">
    <citation type="journal article" name="BMC Genomics">
        <title>Long-read sequencing and de novo genome assembly of marine medaka (Oryzias melastigma).</title>
        <authorList>
            <person name="Liang P."/>
            <person name="Saqib H.S.A."/>
            <person name="Ni X."/>
            <person name="Shen Y."/>
        </authorList>
    </citation>
    <scope>NUCLEOTIDE SEQUENCE</scope>
    <source>
        <strain evidence="3">Bigg-433</strain>
    </source>
</reference>
<protein>
    <recommendedName>
        <fullName evidence="5">Secreted protein</fullName>
    </recommendedName>
</protein>
<feature type="chain" id="PRO_5032423034" description="Secreted protein" evidence="2">
    <location>
        <begin position="29"/>
        <end position="91"/>
    </location>
</feature>
<comment type="caution">
    <text evidence="3">The sequence shown here is derived from an EMBL/GenBank/DDBJ whole genome shotgun (WGS) entry which is preliminary data.</text>
</comment>
<evidence type="ECO:0000313" key="3">
    <source>
        <dbReference type="EMBL" id="KAF6738128.1"/>
    </source>
</evidence>
<evidence type="ECO:0008006" key="5">
    <source>
        <dbReference type="Google" id="ProtNLM"/>
    </source>
</evidence>
<dbReference type="EMBL" id="WKFB01000035">
    <property type="protein sequence ID" value="KAF6738128.1"/>
    <property type="molecule type" value="Genomic_DNA"/>
</dbReference>